<sequence length="177" mass="19737">MKPANGWPIWKTIQLGINQDTAQEIIDSDPCNHDGRYIEKASQQRFSIDPDASVVIKKPEFTLSDTIKDIQLAIVTLSALGLQDGCRYADIFAAEKAGLSLCPAETGLQLRLQYMDQPYKETLVIAMQPIEDEDGLPSVFTVHHWDWGIGLGIACCGRSNIEDDWHADSDWVFVVSE</sequence>
<evidence type="ECO:0000313" key="1">
    <source>
        <dbReference type="EMBL" id="MDJ1496470.1"/>
    </source>
</evidence>
<dbReference type="RefSeq" id="WP_314001306.1">
    <property type="nucleotide sequence ID" value="NZ_JASJOT010000022.1"/>
</dbReference>
<comment type="caution">
    <text evidence="1">The sequence shown here is derived from an EMBL/GenBank/DDBJ whole genome shotgun (WGS) entry which is preliminary data.</text>
</comment>
<organism evidence="1 2">
    <name type="scientific">Xanthocytophaga flava</name>
    <dbReference type="NCBI Taxonomy" id="3048013"/>
    <lineage>
        <taxon>Bacteria</taxon>
        <taxon>Pseudomonadati</taxon>
        <taxon>Bacteroidota</taxon>
        <taxon>Cytophagia</taxon>
        <taxon>Cytophagales</taxon>
        <taxon>Rhodocytophagaceae</taxon>
        <taxon>Xanthocytophaga</taxon>
    </lineage>
</organism>
<evidence type="ECO:0000313" key="2">
    <source>
        <dbReference type="Proteomes" id="UP001228581"/>
    </source>
</evidence>
<dbReference type="Proteomes" id="UP001228581">
    <property type="component" value="Unassembled WGS sequence"/>
</dbReference>
<keyword evidence="2" id="KW-1185">Reference proteome</keyword>
<gene>
    <name evidence="1" type="ORF">QNI19_26275</name>
</gene>
<accession>A0ABT7CRU2</accession>
<protein>
    <recommendedName>
        <fullName evidence="3">DUF2829 domain-containing protein</fullName>
    </recommendedName>
</protein>
<evidence type="ECO:0008006" key="3">
    <source>
        <dbReference type="Google" id="ProtNLM"/>
    </source>
</evidence>
<name>A0ABT7CRU2_9BACT</name>
<reference evidence="1 2" key="1">
    <citation type="submission" date="2023-05" db="EMBL/GenBank/DDBJ databases">
        <authorList>
            <person name="Zhang X."/>
        </authorList>
    </citation>
    <scope>NUCLEOTIDE SEQUENCE [LARGE SCALE GENOMIC DNA]</scope>
    <source>
        <strain evidence="1 2">DM2B3-1</strain>
    </source>
</reference>
<dbReference type="EMBL" id="JASJOT010000022">
    <property type="protein sequence ID" value="MDJ1496470.1"/>
    <property type="molecule type" value="Genomic_DNA"/>
</dbReference>
<proteinExistence type="predicted"/>